<dbReference type="PANTHER" id="PTHR12121">
    <property type="entry name" value="CARBON CATABOLITE REPRESSOR PROTEIN 4"/>
    <property type="match status" value="1"/>
</dbReference>
<dbReference type="Gene3D" id="3.60.10.10">
    <property type="entry name" value="Endonuclease/exonuclease/phosphatase"/>
    <property type="match status" value="1"/>
</dbReference>
<keyword evidence="1" id="KW-0472">Membrane</keyword>
<dbReference type="InterPro" id="IPR005135">
    <property type="entry name" value="Endo/exonuclease/phosphatase"/>
</dbReference>
<evidence type="ECO:0000313" key="3">
    <source>
        <dbReference type="EMBL" id="AAW77203.1"/>
    </source>
</evidence>
<reference evidence="3 4" key="1">
    <citation type="journal article" date="2005" name="Nucleic Acids Res.">
        <title>The genome sequence of Xanthomonas oryzae pathovar oryzae KACC10331, the bacterial blight pathogen of rice.</title>
        <authorList>
            <person name="Lee B.M."/>
            <person name="Park Y.J."/>
            <person name="Park D.S."/>
            <person name="Kang H.W."/>
            <person name="Kim J.G."/>
            <person name="Song E.S."/>
            <person name="Park I.C."/>
            <person name="Yoon U.H."/>
            <person name="Hahn J.H."/>
            <person name="Koo B.S."/>
            <person name="Lee G.B."/>
            <person name="Kim H."/>
            <person name="Park H.S."/>
            <person name="Yoon K.O."/>
            <person name="Kim J.H."/>
            <person name="Jung C.H."/>
            <person name="Koh N.H."/>
            <person name="Seo J.S."/>
            <person name="Go S.J."/>
        </authorList>
    </citation>
    <scope>NUCLEOTIDE SEQUENCE [LARGE SCALE GENOMIC DNA]</scope>
    <source>
        <strain evidence="4">KACC10331 / KXO85</strain>
    </source>
</reference>
<dbReference type="SUPFAM" id="SSF56219">
    <property type="entry name" value="DNase I-like"/>
    <property type="match status" value="1"/>
</dbReference>
<dbReference type="CDD" id="cd09083">
    <property type="entry name" value="EEP-1"/>
    <property type="match status" value="1"/>
</dbReference>
<sequence length="342" mass="38361">MRIPHGCVVSWRSLRQHGANATPMRGDVKHLRNALTQRSCLLARLAACLLEDPLHATLIATRCVALFFAAILALCITLPAFAASAPAPLRVMSFNVRVPMDSDGDKRWTVRRTSMVALIKQAHPDVFGTQELVQEQAQYLASHLPAYRWFGKGRRADGSDEHMGVFYDSNALSVIESGDFWLSEIPEIPGSSSWNTDLPRMVTWALFERRNDKRRFYLLNTHLPHRDQDEAAREHVARVILSRIATLPADIPVVVTGDFNSDPDQGTYRTLTAVLGDARAHVAKPQGPEKTFQNFTTQPTRRIDWILFRGLTPTRFSTLDARSGGILPSDHYPVLAAFEWPQ</sequence>
<dbReference type="STRING" id="291331.XOO3949"/>
<gene>
    <name evidence="3" type="primary">ElsH</name>
    <name evidence="3" type="ordered locus">XOO3949</name>
</gene>
<dbReference type="InterPro" id="IPR036691">
    <property type="entry name" value="Endo/exonu/phosph_ase_sf"/>
</dbReference>
<name>Q5GVS0_XANOR</name>
<organism evidence="3 4">
    <name type="scientific">Xanthomonas oryzae pv. oryzae (strain KACC10331 / KXO85)</name>
    <dbReference type="NCBI Taxonomy" id="291331"/>
    <lineage>
        <taxon>Bacteria</taxon>
        <taxon>Pseudomonadati</taxon>
        <taxon>Pseudomonadota</taxon>
        <taxon>Gammaproteobacteria</taxon>
        <taxon>Lysobacterales</taxon>
        <taxon>Lysobacteraceae</taxon>
        <taxon>Xanthomonas</taxon>
    </lineage>
</organism>
<keyword evidence="1" id="KW-1133">Transmembrane helix</keyword>
<dbReference type="EMBL" id="AE013598">
    <property type="protein sequence ID" value="AAW77203.1"/>
    <property type="molecule type" value="Genomic_DNA"/>
</dbReference>
<dbReference type="AlphaFoldDB" id="Q5GVS0"/>
<dbReference type="HOGENOM" id="CLU_030508_1_0_6"/>
<dbReference type="Pfam" id="PF03372">
    <property type="entry name" value="Exo_endo_phos"/>
    <property type="match status" value="1"/>
</dbReference>
<evidence type="ECO:0000259" key="2">
    <source>
        <dbReference type="Pfam" id="PF03372"/>
    </source>
</evidence>
<dbReference type="PANTHER" id="PTHR12121:SF36">
    <property type="entry name" value="ENDONUCLEASE_EXONUCLEASE_PHOSPHATASE DOMAIN-CONTAINING PROTEIN"/>
    <property type="match status" value="1"/>
</dbReference>
<dbReference type="GO" id="GO:0000175">
    <property type="term" value="F:3'-5'-RNA exonuclease activity"/>
    <property type="evidence" value="ECO:0007669"/>
    <property type="project" value="TreeGrafter"/>
</dbReference>
<protein>
    <submittedName>
        <fullName evidence="3">Metal-dependent hydrolase</fullName>
    </submittedName>
</protein>
<dbReference type="KEGG" id="xoo:XOO3949"/>
<dbReference type="Proteomes" id="UP000006735">
    <property type="component" value="Chromosome"/>
</dbReference>
<keyword evidence="1" id="KW-0812">Transmembrane</keyword>
<keyword evidence="4" id="KW-1185">Reference proteome</keyword>
<feature type="domain" description="Endonuclease/exonuclease/phosphatase" evidence="2">
    <location>
        <begin position="92"/>
        <end position="331"/>
    </location>
</feature>
<proteinExistence type="predicted"/>
<keyword evidence="3" id="KW-0378">Hydrolase</keyword>
<evidence type="ECO:0000256" key="1">
    <source>
        <dbReference type="SAM" id="Phobius"/>
    </source>
</evidence>
<accession>Q5GVS0</accession>
<feature type="transmembrane region" description="Helical" evidence="1">
    <location>
        <begin position="59"/>
        <end position="83"/>
    </location>
</feature>
<dbReference type="InterPro" id="IPR050410">
    <property type="entry name" value="CCR4/nocturin_mRNA_transcr"/>
</dbReference>
<evidence type="ECO:0000313" key="4">
    <source>
        <dbReference type="Proteomes" id="UP000006735"/>
    </source>
</evidence>